<evidence type="ECO:0000313" key="2">
    <source>
        <dbReference type="EMBL" id="SDQ06245.1"/>
    </source>
</evidence>
<dbReference type="AlphaFoldDB" id="A0A1H0XTR0"/>
<accession>A0A1H0XTR0</accession>
<dbReference type="STRING" id="1079994.SAMN04488565_0165"/>
<gene>
    <name evidence="2" type="ORF">SAMN04488565_0165</name>
</gene>
<dbReference type="EMBL" id="FNKB01000001">
    <property type="protein sequence ID" value="SDQ06245.1"/>
    <property type="molecule type" value="Genomic_DNA"/>
</dbReference>
<reference evidence="2 3" key="1">
    <citation type="submission" date="2016-10" db="EMBL/GenBank/DDBJ databases">
        <authorList>
            <person name="de Groot N.N."/>
        </authorList>
    </citation>
    <scope>NUCLEOTIDE SEQUENCE [LARGE SCALE GENOMIC DNA]</scope>
    <source>
        <strain evidence="2 3">DSM 22788</strain>
    </source>
</reference>
<dbReference type="Proteomes" id="UP000182690">
    <property type="component" value="Unassembled WGS sequence"/>
</dbReference>
<evidence type="ECO:0000313" key="3">
    <source>
        <dbReference type="Proteomes" id="UP000182690"/>
    </source>
</evidence>
<name>A0A1H0XTR0_9MICO</name>
<keyword evidence="1" id="KW-0812">Transmembrane</keyword>
<keyword evidence="1" id="KW-1133">Transmembrane helix</keyword>
<protein>
    <recommendedName>
        <fullName evidence="4">Peptidase MA superfamily protein</fullName>
    </recommendedName>
</protein>
<dbReference type="eggNOG" id="ENOG502ZSBT">
    <property type="taxonomic scope" value="Bacteria"/>
</dbReference>
<evidence type="ECO:0008006" key="4">
    <source>
        <dbReference type="Google" id="ProtNLM"/>
    </source>
</evidence>
<dbReference type="OrthoDB" id="4832575at2"/>
<evidence type="ECO:0000256" key="1">
    <source>
        <dbReference type="SAM" id="Phobius"/>
    </source>
</evidence>
<keyword evidence="1" id="KW-0472">Membrane</keyword>
<proteinExistence type="predicted"/>
<feature type="transmembrane region" description="Helical" evidence="1">
    <location>
        <begin position="23"/>
        <end position="47"/>
    </location>
</feature>
<sequence length="453" mass="48958">MNAPETRTGQVAQRPPRNRGARVAQLIIVGVTVLCLAGASAVAAVVWPRPFPAGEAAAVPIGDTTPLWIEEDYAAESSTYEQAWFDLNTALQTHDRELFLSYAEGDAQQQLALWWDNLSAIGWTTGFITPTTDEDGSQLVNIGVDLGFPANEMRGSGTADAGLILTQGSYYRITTSGSDDALRITSFVPRDIIQPWDEGKIYVERRDHVVLFALEDERELVTRSIDEAEEAAATTLELATRMGGQVPQTGFTSGITASNERLQHWRYGNREQPEGEIDAAGFARSLYRPSQTSELIDPTIATGNATGGTTVILGPGADYDRRAVFIHEFAHAIHYTAAPSQNWGTSRAALEGFARYAEYASGASEFVAYPELTSAVASLGVEVFTDDRLLQEATAGVAYDSAGSFYLFVAENSGDPWALAVDSMTEGRPIAEVAAEMSPALTAEKWQQWVAGQ</sequence>
<organism evidence="2 3">
    <name type="scientific">Leucobacter chromiiresistens</name>
    <dbReference type="NCBI Taxonomy" id="1079994"/>
    <lineage>
        <taxon>Bacteria</taxon>
        <taxon>Bacillati</taxon>
        <taxon>Actinomycetota</taxon>
        <taxon>Actinomycetes</taxon>
        <taxon>Micrococcales</taxon>
        <taxon>Microbacteriaceae</taxon>
        <taxon>Leucobacter</taxon>
    </lineage>
</organism>
<dbReference type="RefSeq" id="WP_010156085.1">
    <property type="nucleotide sequence ID" value="NZ_FNKB01000001.1"/>
</dbReference>